<evidence type="ECO:0000313" key="2">
    <source>
        <dbReference type="Proteomes" id="UP000673821"/>
    </source>
</evidence>
<accession>A0ABM8REP9</accession>
<dbReference type="Proteomes" id="UP000673821">
    <property type="component" value="Unassembled WGS sequence"/>
</dbReference>
<dbReference type="InterPro" id="IPR038488">
    <property type="entry name" value="Integrase_DNA-bd_sf"/>
</dbReference>
<evidence type="ECO:0000313" key="1">
    <source>
        <dbReference type="EMBL" id="CAE6748456.1"/>
    </source>
</evidence>
<protein>
    <recommendedName>
        <fullName evidence="3">Integrase DNA-binding domain-containing protein</fullName>
    </recommendedName>
</protein>
<name>A0ABM8REP9_9BURK</name>
<keyword evidence="2" id="KW-1185">Reference proteome</keyword>
<comment type="caution">
    <text evidence="1">The sequence shown here is derived from an EMBL/GenBank/DDBJ whole genome shotgun (WGS) entry which is preliminary data.</text>
</comment>
<gene>
    <name evidence="1" type="ORF">R69776_02808</name>
</gene>
<reference evidence="1 2" key="1">
    <citation type="submission" date="2021-02" db="EMBL/GenBank/DDBJ databases">
        <authorList>
            <person name="Vanwijnsberghe S."/>
        </authorList>
    </citation>
    <scope>NUCLEOTIDE SEQUENCE [LARGE SCALE GENOMIC DNA]</scope>
    <source>
        <strain evidence="1 2">R-69776</strain>
    </source>
</reference>
<organism evidence="1 2">
    <name type="scientific">Paraburkholderia nemoris</name>
    <dbReference type="NCBI Taxonomy" id="2793076"/>
    <lineage>
        <taxon>Bacteria</taxon>
        <taxon>Pseudomonadati</taxon>
        <taxon>Pseudomonadota</taxon>
        <taxon>Betaproteobacteria</taxon>
        <taxon>Burkholderiales</taxon>
        <taxon>Burkholderiaceae</taxon>
        <taxon>Paraburkholderia</taxon>
    </lineage>
</organism>
<evidence type="ECO:0008006" key="3">
    <source>
        <dbReference type="Google" id="ProtNLM"/>
    </source>
</evidence>
<proteinExistence type="predicted"/>
<sequence>MLTDVQLRALKPAKKIYKVADQWGLYAAVTPSGGVSFPVLLPGEGSPGNPGYRPVRSITFRTKATQARRTRIRNGYSLPETRLRRDQAYGAIQRGESLSRAKVEKRVDATETLTFGKWAEKYFMETAPADSTRAMRKLL</sequence>
<dbReference type="EMBL" id="CAJNBH010000007">
    <property type="protein sequence ID" value="CAE6748456.1"/>
    <property type="molecule type" value="Genomic_DNA"/>
</dbReference>
<dbReference type="Gene3D" id="3.30.160.390">
    <property type="entry name" value="Integrase, DNA-binding domain"/>
    <property type="match status" value="1"/>
</dbReference>